<proteinExistence type="predicted"/>
<dbReference type="Proteomes" id="UP000654947">
    <property type="component" value="Unassembled WGS sequence"/>
</dbReference>
<evidence type="ECO:0000313" key="2">
    <source>
        <dbReference type="EMBL" id="GHD31357.1"/>
    </source>
</evidence>
<keyword evidence="3" id="KW-1185">Reference proteome</keyword>
<reference evidence="2 3" key="1">
    <citation type="journal article" date="2014" name="Int. J. Syst. Evol. Microbiol.">
        <title>Complete genome sequence of Corynebacterium casei LMG S-19264T (=DSM 44701T), isolated from a smear-ripened cheese.</title>
        <authorList>
            <consortium name="US DOE Joint Genome Institute (JGI-PGF)"/>
            <person name="Walter F."/>
            <person name="Albersmeier A."/>
            <person name="Kalinowski J."/>
            <person name="Ruckert C."/>
        </authorList>
    </citation>
    <scope>NUCLEOTIDE SEQUENCE [LARGE SCALE GENOMIC DNA]</scope>
    <source>
        <strain evidence="2 3">KCTC 19473</strain>
    </source>
</reference>
<name>A0A918XGT2_9ACTN</name>
<dbReference type="AlphaFoldDB" id="A0A918XGT2"/>
<evidence type="ECO:0000313" key="3">
    <source>
        <dbReference type="Proteomes" id="UP000654947"/>
    </source>
</evidence>
<accession>A0A918XGT2</accession>
<protein>
    <submittedName>
        <fullName evidence="2">Uncharacterized protein</fullName>
    </submittedName>
</protein>
<gene>
    <name evidence="2" type="ORF">GCM10007147_34160</name>
</gene>
<sequence length="113" mass="13006">MKWRDLSECGARTLADGATRVCVRITRHEGLHQDLTGQAWETECETLARLRARWGHRWHIVYTGRTWIATTYRRPGLRPQVESAPTPGRLEKQLTRAPAPRTPLIPDPRNRDG</sequence>
<dbReference type="EMBL" id="BMXL01000020">
    <property type="protein sequence ID" value="GHD31357.1"/>
    <property type="molecule type" value="Genomic_DNA"/>
</dbReference>
<evidence type="ECO:0000256" key="1">
    <source>
        <dbReference type="SAM" id="MobiDB-lite"/>
    </source>
</evidence>
<organism evidence="2 3">
    <name type="scientific">Nocardiopsis kunsanensis</name>
    <dbReference type="NCBI Taxonomy" id="141693"/>
    <lineage>
        <taxon>Bacteria</taxon>
        <taxon>Bacillati</taxon>
        <taxon>Actinomycetota</taxon>
        <taxon>Actinomycetes</taxon>
        <taxon>Streptosporangiales</taxon>
        <taxon>Nocardiopsidaceae</taxon>
        <taxon>Nocardiopsis</taxon>
    </lineage>
</organism>
<dbReference type="RefSeq" id="WP_193518309.1">
    <property type="nucleotide sequence ID" value="NZ_BMXL01000020.1"/>
</dbReference>
<feature type="region of interest" description="Disordered" evidence="1">
    <location>
        <begin position="74"/>
        <end position="113"/>
    </location>
</feature>
<comment type="caution">
    <text evidence="2">The sequence shown here is derived from an EMBL/GenBank/DDBJ whole genome shotgun (WGS) entry which is preliminary data.</text>
</comment>